<evidence type="ECO:0000256" key="4">
    <source>
        <dbReference type="ARBA" id="ARBA00022568"/>
    </source>
</evidence>
<dbReference type="KEGG" id="tpal:117643388"/>
<evidence type="ECO:0000313" key="17">
    <source>
        <dbReference type="Proteomes" id="UP000515158"/>
    </source>
</evidence>
<evidence type="ECO:0000256" key="12">
    <source>
        <dbReference type="ARBA" id="ARBA00023303"/>
    </source>
</evidence>
<evidence type="ECO:0000256" key="14">
    <source>
        <dbReference type="SAM" id="MobiDB-lite"/>
    </source>
</evidence>
<dbReference type="GO" id="GO:0098703">
    <property type="term" value="P:calcium ion import across plasma membrane"/>
    <property type="evidence" value="ECO:0007669"/>
    <property type="project" value="TreeGrafter"/>
</dbReference>
<proteinExistence type="predicted"/>
<dbReference type="SUPFAM" id="SSF48403">
    <property type="entry name" value="Ankyrin repeat"/>
    <property type="match status" value="1"/>
</dbReference>
<keyword evidence="7" id="KW-0677">Repeat</keyword>
<dbReference type="InterPro" id="IPR024862">
    <property type="entry name" value="TRPV"/>
</dbReference>
<dbReference type="GeneID" id="117643388"/>
<feature type="domain" description="Ion transport" evidence="16">
    <location>
        <begin position="569"/>
        <end position="783"/>
    </location>
</feature>
<dbReference type="GO" id="GO:0005262">
    <property type="term" value="F:calcium channel activity"/>
    <property type="evidence" value="ECO:0007669"/>
    <property type="project" value="UniProtKB-KW"/>
</dbReference>
<comment type="subcellular location">
    <subcellularLocation>
        <location evidence="1">Cell membrane</location>
        <topology evidence="1">Multi-pass membrane protein</topology>
    </subcellularLocation>
</comment>
<evidence type="ECO:0000256" key="9">
    <source>
        <dbReference type="ARBA" id="ARBA00022989"/>
    </source>
</evidence>
<keyword evidence="4" id="KW-0109">Calcium transport</keyword>
<dbReference type="InParanoid" id="A0A6P8YLZ5"/>
<evidence type="ECO:0000256" key="1">
    <source>
        <dbReference type="ARBA" id="ARBA00004651"/>
    </source>
</evidence>
<feature type="transmembrane region" description="Helical" evidence="15">
    <location>
        <begin position="565"/>
        <end position="584"/>
    </location>
</feature>
<evidence type="ECO:0000256" key="13">
    <source>
        <dbReference type="PROSITE-ProRule" id="PRU00023"/>
    </source>
</evidence>
<gene>
    <name evidence="18" type="primary">LOC117643388</name>
</gene>
<dbReference type="OrthoDB" id="533508at2759"/>
<dbReference type="PROSITE" id="PS50088">
    <property type="entry name" value="ANK_REPEAT"/>
    <property type="match status" value="2"/>
</dbReference>
<keyword evidence="5" id="KW-0107">Calcium channel</keyword>
<keyword evidence="3" id="KW-1003">Cell membrane</keyword>
<sequence>MGNAESNVTSGVKNQAGPSVQALYKLVDVKGGGLLVDMMKRATQNKQYAELDHAIKTKVEPFLYNKGKGRLIPVRILVLLRNKDRGRHKMLPPLKAMDDPSEYNINSALAQLDAEGETTKDPGGYRDVCWDLAERGAVGETILHLCILAASSLHNDLLKRLLRFYPKLVNDIYMNDEYYGEGLLHIAIVNEDPSMVKFLLDANSDVHERCYGNFMSPEDQKASRTDSLDHEWVNVTPLTNYEGYVYWGEYPLSFAACLGQEECYRLILARGANPDNQDTNGNTVLHMLVIWKNPQMFDVAYEMGSSLAVRNVLNLTPLTLAAKLPRRDMFFHILNIEREIYWQIGSVTCAAYPLSQIDTIDIQTGNINKDSALNLVVFGDSNEHLELMEGVLVDLLNAKWNAFVKFRFYRQFFQFVVYFLISLVCFTLRPGPPRTSSVQNSTAGINGSTIGPTDMPIVTSPVLTARLEQLVRMEALEQLLASADYNNTSGGNASSWGPTPNATQIDDDATVDMSVDFVTTGPRQHDPGPLARAEAEEEDDDDDDEEWWDETSGTCRLLQVNSRQAAVRIIAEVLLTCGAVLYILAALREARFLGLHMFIENLMTAPSRVMFLFSCLCMLSMPWLRVACEEQKEDIVAVIIMLTTSPYFLFFCRGFKTVGPFVVMIYRMVMGDLLRFVTIYLVFVMGFSQAYYIIFLSFDNPLTPDGVDDTVTNPMPSPSESIMAMFLMSLTNFGDYYGAFERTDHEIEAKILFVVFMAIVAILLVNMLIAMMGNTYQKIAETRNEWQRQWARIVLVVERGVNPAERLRKLMWYSQPMSDGRRALVLRLNQTGEDKEEMKEILDMKRVHIRQVRKRQLGGKRLSTVPPSPKKIDLSL</sequence>
<keyword evidence="9 15" id="KW-1133">Transmembrane helix</keyword>
<evidence type="ECO:0000256" key="8">
    <source>
        <dbReference type="ARBA" id="ARBA00022837"/>
    </source>
</evidence>
<feature type="transmembrane region" description="Helical" evidence="15">
    <location>
        <begin position="605"/>
        <end position="623"/>
    </location>
</feature>
<feature type="repeat" description="ANK" evidence="13">
    <location>
        <begin position="179"/>
        <end position="211"/>
    </location>
</feature>
<keyword evidence="12" id="KW-0407">Ion channel</keyword>
<keyword evidence="18" id="KW-0675">Receptor</keyword>
<reference evidence="18" key="1">
    <citation type="submission" date="2025-08" db="UniProtKB">
        <authorList>
            <consortium name="RefSeq"/>
        </authorList>
    </citation>
    <scope>IDENTIFICATION</scope>
    <source>
        <tissue evidence="18">Total insect</tissue>
    </source>
</reference>
<feature type="repeat" description="ANK" evidence="13">
    <location>
        <begin position="247"/>
        <end position="279"/>
    </location>
</feature>
<dbReference type="InterPro" id="IPR002110">
    <property type="entry name" value="Ankyrin_rpt"/>
</dbReference>
<evidence type="ECO:0000313" key="18">
    <source>
        <dbReference type="RefSeq" id="XP_034238145.1"/>
    </source>
</evidence>
<dbReference type="Pfam" id="PF00520">
    <property type="entry name" value="Ion_trans"/>
    <property type="match status" value="1"/>
</dbReference>
<feature type="transmembrane region" description="Helical" evidence="15">
    <location>
        <begin position="722"/>
        <end position="739"/>
    </location>
</feature>
<name>A0A6P8YLZ5_THRPL</name>
<dbReference type="PANTHER" id="PTHR10582:SF28">
    <property type="entry name" value="NANCHUNG, ISOFORM B"/>
    <property type="match status" value="1"/>
</dbReference>
<evidence type="ECO:0000256" key="5">
    <source>
        <dbReference type="ARBA" id="ARBA00022673"/>
    </source>
</evidence>
<evidence type="ECO:0000256" key="7">
    <source>
        <dbReference type="ARBA" id="ARBA00022737"/>
    </source>
</evidence>
<dbReference type="AlphaFoldDB" id="A0A6P8YLZ5"/>
<dbReference type="GO" id="GO:0034703">
    <property type="term" value="C:cation channel complex"/>
    <property type="evidence" value="ECO:0007669"/>
    <property type="project" value="UniProtKB-ARBA"/>
</dbReference>
<keyword evidence="6 15" id="KW-0812">Transmembrane</keyword>
<feature type="transmembrane region" description="Helical" evidence="15">
    <location>
        <begin position="673"/>
        <end position="694"/>
    </location>
</feature>
<feature type="compositionally biased region" description="Acidic residues" evidence="14">
    <location>
        <begin position="535"/>
        <end position="548"/>
    </location>
</feature>
<dbReference type="FunFam" id="1.25.40.20:FF:000181">
    <property type="entry name" value="Nanchung, isoform A"/>
    <property type="match status" value="1"/>
</dbReference>
<evidence type="ECO:0000256" key="6">
    <source>
        <dbReference type="ARBA" id="ARBA00022692"/>
    </source>
</evidence>
<keyword evidence="2" id="KW-0813">Transport</keyword>
<evidence type="ECO:0000256" key="11">
    <source>
        <dbReference type="ARBA" id="ARBA00023136"/>
    </source>
</evidence>
<dbReference type="FunCoup" id="A0A6P8YLZ5">
    <property type="interactions" value="5"/>
</dbReference>
<dbReference type="PANTHER" id="PTHR10582">
    <property type="entry name" value="TRANSIENT RECEPTOR POTENTIAL ION CHANNEL PROTEIN"/>
    <property type="match status" value="1"/>
</dbReference>
<dbReference type="RefSeq" id="XP_034238145.1">
    <property type="nucleotide sequence ID" value="XM_034382254.1"/>
</dbReference>
<protein>
    <submittedName>
        <fullName evidence="18">Transient receptor potential cation channel subfamily V member 6</fullName>
    </submittedName>
</protein>
<dbReference type="Pfam" id="PF00023">
    <property type="entry name" value="Ank"/>
    <property type="match status" value="1"/>
</dbReference>
<feature type="transmembrane region" description="Helical" evidence="15">
    <location>
        <begin position="635"/>
        <end position="652"/>
    </location>
</feature>
<accession>A0A6P8YLZ5</accession>
<keyword evidence="11 15" id="KW-0472">Membrane</keyword>
<keyword evidence="13" id="KW-0040">ANK repeat</keyword>
<evidence type="ECO:0000256" key="15">
    <source>
        <dbReference type="SAM" id="Phobius"/>
    </source>
</evidence>
<feature type="transmembrane region" description="Helical" evidence="15">
    <location>
        <begin position="751"/>
        <end position="773"/>
    </location>
</feature>
<evidence type="ECO:0000256" key="2">
    <source>
        <dbReference type="ARBA" id="ARBA00022448"/>
    </source>
</evidence>
<keyword evidence="17" id="KW-1185">Reference proteome</keyword>
<dbReference type="CTD" id="39571"/>
<keyword evidence="10" id="KW-0406">Ion transport</keyword>
<keyword evidence="8" id="KW-0106">Calcium</keyword>
<dbReference type="InterPro" id="IPR036770">
    <property type="entry name" value="Ankyrin_rpt-contain_sf"/>
</dbReference>
<dbReference type="Gene3D" id="1.25.40.20">
    <property type="entry name" value="Ankyrin repeat-containing domain"/>
    <property type="match status" value="1"/>
</dbReference>
<organism evidence="18">
    <name type="scientific">Thrips palmi</name>
    <name type="common">Melon thrips</name>
    <dbReference type="NCBI Taxonomy" id="161013"/>
    <lineage>
        <taxon>Eukaryota</taxon>
        <taxon>Metazoa</taxon>
        <taxon>Ecdysozoa</taxon>
        <taxon>Arthropoda</taxon>
        <taxon>Hexapoda</taxon>
        <taxon>Insecta</taxon>
        <taxon>Pterygota</taxon>
        <taxon>Neoptera</taxon>
        <taxon>Paraneoptera</taxon>
        <taxon>Thysanoptera</taxon>
        <taxon>Terebrantia</taxon>
        <taxon>Thripoidea</taxon>
        <taxon>Thripidae</taxon>
        <taxon>Thrips</taxon>
    </lineage>
</organism>
<feature type="region of interest" description="Disordered" evidence="14">
    <location>
        <begin position="519"/>
        <end position="548"/>
    </location>
</feature>
<evidence type="ECO:0000256" key="10">
    <source>
        <dbReference type="ARBA" id="ARBA00023065"/>
    </source>
</evidence>
<evidence type="ECO:0000259" key="16">
    <source>
        <dbReference type="Pfam" id="PF00520"/>
    </source>
</evidence>
<dbReference type="GO" id="GO:0005886">
    <property type="term" value="C:plasma membrane"/>
    <property type="evidence" value="ECO:0007669"/>
    <property type="project" value="UniProtKB-SubCell"/>
</dbReference>
<evidence type="ECO:0000256" key="3">
    <source>
        <dbReference type="ARBA" id="ARBA00022475"/>
    </source>
</evidence>
<dbReference type="SMART" id="SM00248">
    <property type="entry name" value="ANK"/>
    <property type="match status" value="5"/>
</dbReference>
<dbReference type="InterPro" id="IPR005821">
    <property type="entry name" value="Ion_trans_dom"/>
</dbReference>
<dbReference type="Proteomes" id="UP000515158">
    <property type="component" value="Unplaced"/>
</dbReference>